<evidence type="ECO:0000256" key="1">
    <source>
        <dbReference type="ARBA" id="ARBA00022729"/>
    </source>
</evidence>
<dbReference type="GO" id="GO:0055085">
    <property type="term" value="P:transmembrane transport"/>
    <property type="evidence" value="ECO:0007669"/>
    <property type="project" value="InterPro"/>
</dbReference>
<gene>
    <name evidence="5" type="ORF">DEM34_03880</name>
</gene>
<feature type="binding site" evidence="3">
    <location>
        <position position="222"/>
    </location>
    <ligand>
        <name>substrate</name>
    </ligand>
</feature>
<evidence type="ECO:0000256" key="4">
    <source>
        <dbReference type="SAM" id="SignalP"/>
    </source>
</evidence>
<feature type="binding site" evidence="2">
    <location>
        <position position="164"/>
    </location>
    <ligand>
        <name>substrate</name>
    </ligand>
</feature>
<feature type="binding site" evidence="2">
    <location>
        <position position="185"/>
    </location>
    <ligand>
        <name>substrate</name>
    </ligand>
</feature>
<dbReference type="RefSeq" id="WP_109676451.1">
    <property type="nucleotide sequence ID" value="NZ_CP086615.1"/>
</dbReference>
<keyword evidence="6" id="KW-1185">Reference proteome</keyword>
<dbReference type="InterPro" id="IPR038404">
    <property type="entry name" value="TRAP_DctP_sf"/>
</dbReference>
<evidence type="ECO:0000313" key="6">
    <source>
        <dbReference type="Proteomes" id="UP000245474"/>
    </source>
</evidence>
<dbReference type="Pfam" id="PF03480">
    <property type="entry name" value="DctP"/>
    <property type="match status" value="1"/>
</dbReference>
<feature type="binding site" evidence="3">
    <location>
        <position position="223"/>
    </location>
    <ligand>
        <name>Na(+)</name>
        <dbReference type="ChEBI" id="CHEBI:29101"/>
    </ligand>
</feature>
<evidence type="ECO:0000256" key="2">
    <source>
        <dbReference type="PIRSR" id="PIRSR039026-1"/>
    </source>
</evidence>
<dbReference type="Gene3D" id="3.40.190.10">
    <property type="entry name" value="Periplasmic binding protein-like II"/>
    <property type="match status" value="1"/>
</dbReference>
<dbReference type="GO" id="GO:0046872">
    <property type="term" value="F:metal ion binding"/>
    <property type="evidence" value="ECO:0007669"/>
    <property type="project" value="UniProtKB-KW"/>
</dbReference>
<dbReference type="Proteomes" id="UP000245474">
    <property type="component" value="Unassembled WGS sequence"/>
</dbReference>
<comment type="caution">
    <text evidence="5">The sequence shown here is derived from an EMBL/GenBank/DDBJ whole genome shotgun (WGS) entry which is preliminary data.</text>
</comment>
<dbReference type="AlphaFoldDB" id="A0A2U2N7I5"/>
<dbReference type="NCBIfam" id="NF037995">
    <property type="entry name" value="TRAP_S1"/>
    <property type="match status" value="1"/>
</dbReference>
<evidence type="ECO:0000256" key="3">
    <source>
        <dbReference type="PIRSR" id="PIRSR039026-2"/>
    </source>
</evidence>
<dbReference type="OrthoDB" id="9769667at2"/>
<evidence type="ECO:0000313" key="5">
    <source>
        <dbReference type="EMBL" id="PWG64944.1"/>
    </source>
</evidence>
<dbReference type="CDD" id="cd13604">
    <property type="entry name" value="PBP2_TRAP_ketoacid_lactate_like"/>
    <property type="match status" value="1"/>
</dbReference>
<feature type="binding site" evidence="3">
    <location>
        <position position="248"/>
    </location>
    <ligand>
        <name>substrate</name>
    </ligand>
</feature>
<reference evidence="5 6" key="1">
    <citation type="submission" date="2018-05" db="EMBL/GenBank/DDBJ databases">
        <title>Spiribacter halobius sp. nov., a moderately halophilic bacterium isolated from marine solar saltern.</title>
        <authorList>
            <person name="Zheng W.-S."/>
            <person name="Lu D.-C."/>
            <person name="Du Z.-J."/>
        </authorList>
    </citation>
    <scope>NUCLEOTIDE SEQUENCE [LARGE SCALE GENOMIC DNA]</scope>
    <source>
        <strain evidence="5 6">E85</strain>
    </source>
</reference>
<keyword evidence="1 4" id="KW-0732">Signal</keyword>
<dbReference type="PANTHER" id="PTHR33376:SF5">
    <property type="entry name" value="EXTRACYTOPLASMIC SOLUTE RECEPTOR PROTEIN"/>
    <property type="match status" value="1"/>
</dbReference>
<proteinExistence type="predicted"/>
<dbReference type="Gene3D" id="3.40.190.170">
    <property type="entry name" value="Bacterial extracellular solute-binding protein, family 7"/>
    <property type="match status" value="1"/>
</dbReference>
<dbReference type="GO" id="GO:0031317">
    <property type="term" value="C:tripartite ATP-independent periplasmic transporter complex"/>
    <property type="evidence" value="ECO:0007669"/>
    <property type="project" value="InterPro"/>
</dbReference>
<dbReference type="InterPro" id="IPR018389">
    <property type="entry name" value="DctP_fam"/>
</dbReference>
<feature type="signal peptide" evidence="4">
    <location>
        <begin position="1"/>
        <end position="33"/>
    </location>
</feature>
<dbReference type="PIRSF" id="PIRSF039026">
    <property type="entry name" value="SiaP"/>
    <property type="match status" value="1"/>
</dbReference>
<keyword evidence="3" id="KW-0479">Metal-binding</keyword>
<dbReference type="EMBL" id="QFFI01000004">
    <property type="protein sequence ID" value="PWG64944.1"/>
    <property type="molecule type" value="Genomic_DNA"/>
</dbReference>
<sequence>MKFACNSPRRVVRRVFPAAAGTLAALMTAAAWGADYSWTLQTGYAAGDEQHQSYVALAEKIEAMSGGRLEIDVSPGGTFVPAFEVIDAVNDGILDAGGGDGDYLVGRHPAGSLFASSPGFGMDSITLMSWMRYGGGDELFDEYVSEVIGFSDVQVFAMSPALAQPFGWFEEPIESVADIEGIKFRTPGLPVDVMEEMGAAVVTVPGSEVVPALERGVIESAEYFSPKADLTLGLSDIRKIYMMPSYLQIGLVLNVYVNEAKWQELPEDLKAIVEHAIMAESADFYWRYLRDNAEALAYMEEEQGVTVVRTPDDVMRAQLDAWEVVLNRHAEEDEFFAGVLESQRAYADQAVGLKARITPPLNIALEKYREE</sequence>
<accession>A0A2U2N7I5</accession>
<dbReference type="InterPro" id="IPR026289">
    <property type="entry name" value="SBP_TakP-like"/>
</dbReference>
<feature type="chain" id="PRO_5015482507" evidence="4">
    <location>
        <begin position="34"/>
        <end position="371"/>
    </location>
</feature>
<name>A0A2U2N7I5_9GAMM</name>
<protein>
    <submittedName>
        <fullName evidence="5">ABC transporter substrate-binding protein</fullName>
    </submittedName>
</protein>
<dbReference type="PANTHER" id="PTHR33376">
    <property type="match status" value="1"/>
</dbReference>
<organism evidence="5 6">
    <name type="scientific">Sediminicurvatus halobius</name>
    <dbReference type="NCBI Taxonomy" id="2182432"/>
    <lineage>
        <taxon>Bacteria</taxon>
        <taxon>Pseudomonadati</taxon>
        <taxon>Pseudomonadota</taxon>
        <taxon>Gammaproteobacteria</taxon>
        <taxon>Chromatiales</taxon>
        <taxon>Ectothiorhodospiraceae</taxon>
        <taxon>Sediminicurvatus</taxon>
    </lineage>
</organism>